<feature type="chain" id="PRO_5022956073" description="Lipoprotein" evidence="2">
    <location>
        <begin position="20"/>
        <end position="524"/>
    </location>
</feature>
<name>A0A5E7VI68_PSEFL</name>
<sequence length="524" mass="57318" precursor="true">MRAPLLLALPLLGLLSACSEPYDPQPLASTGNAPPLIGSAAVAQPLSGAVPANPYMASNGSSYMHSDGYSSDSHPGPGPLGRDMQTSSRDGSRKPGGMCPIHTFDQQGRLVVLCANLMQFELQLLEPRTLELLARYPLPPRPSTFHALITLDPDKIMADTSGAYFYVDEQNRVVIADAEQHIRRVVHRQDESGAWSFEEVGNWDLSNKVPHDCVRPTNWFPKGECDPITGVMPDHQGLIWWITRRGRIGTLNPDTGKVQGIQLTNEEIQNGMSVAADGVYLVSDHALYRFAADAEGKPVQDWREVYDRGTRRKVGAINQGSGTTPTLLGERYVTITDNSDGRINLLVYRREQDYAGNRLICKLPVFDHNASATDNSAIGWGRSIILENNAGYTSAFAQKDWQAVHGGISRIDIRTDESGCDRIWESKERSPSVVPKLSVGNGLLYFYTLEPQANGENAWYLMALDFASGQTRFKALSGVGQAFDNNWSPITLAPDGTAYVGTFGGLVALWDKEQPRVSASSGQP</sequence>
<protein>
    <recommendedName>
        <fullName evidence="5">Lipoprotein</fullName>
    </recommendedName>
</protein>
<feature type="region of interest" description="Disordered" evidence="1">
    <location>
        <begin position="63"/>
        <end position="96"/>
    </location>
</feature>
<dbReference type="Proteomes" id="UP000327191">
    <property type="component" value="Unassembled WGS sequence"/>
</dbReference>
<dbReference type="EMBL" id="CABVJE010000028">
    <property type="protein sequence ID" value="VVQ22327.1"/>
    <property type="molecule type" value="Genomic_DNA"/>
</dbReference>
<dbReference type="OrthoDB" id="3276947at2"/>
<dbReference type="AlphaFoldDB" id="A0A5E7VI68"/>
<feature type="compositionally biased region" description="Polar residues" evidence="1">
    <location>
        <begin position="63"/>
        <end position="73"/>
    </location>
</feature>
<evidence type="ECO:0000313" key="4">
    <source>
        <dbReference type="Proteomes" id="UP000327191"/>
    </source>
</evidence>
<accession>A0A5E7VI68</accession>
<evidence type="ECO:0000256" key="1">
    <source>
        <dbReference type="SAM" id="MobiDB-lite"/>
    </source>
</evidence>
<dbReference type="InterPro" id="IPR015943">
    <property type="entry name" value="WD40/YVTN_repeat-like_dom_sf"/>
</dbReference>
<keyword evidence="2" id="KW-0732">Signal</keyword>
<reference evidence="3 4" key="1">
    <citation type="submission" date="2019-09" db="EMBL/GenBank/DDBJ databases">
        <authorList>
            <person name="Chandra G."/>
            <person name="Truman W A."/>
        </authorList>
    </citation>
    <scope>NUCLEOTIDE SEQUENCE [LARGE SCALE GENOMIC DNA]</scope>
    <source>
        <strain evidence="3">PS938</strain>
    </source>
</reference>
<dbReference type="RefSeq" id="WP_150674103.1">
    <property type="nucleotide sequence ID" value="NZ_CABVJE010000028.1"/>
</dbReference>
<evidence type="ECO:0008006" key="5">
    <source>
        <dbReference type="Google" id="ProtNLM"/>
    </source>
</evidence>
<dbReference type="Gene3D" id="2.130.10.10">
    <property type="entry name" value="YVTN repeat-like/Quinoprotein amine dehydrogenase"/>
    <property type="match status" value="1"/>
</dbReference>
<dbReference type="SUPFAM" id="SSF63829">
    <property type="entry name" value="Calcium-dependent phosphotriesterase"/>
    <property type="match status" value="1"/>
</dbReference>
<organism evidence="3 4">
    <name type="scientific">Pseudomonas fluorescens</name>
    <dbReference type="NCBI Taxonomy" id="294"/>
    <lineage>
        <taxon>Bacteria</taxon>
        <taxon>Pseudomonadati</taxon>
        <taxon>Pseudomonadota</taxon>
        <taxon>Gammaproteobacteria</taxon>
        <taxon>Pseudomonadales</taxon>
        <taxon>Pseudomonadaceae</taxon>
        <taxon>Pseudomonas</taxon>
    </lineage>
</organism>
<feature type="signal peptide" evidence="2">
    <location>
        <begin position="1"/>
        <end position="19"/>
    </location>
</feature>
<gene>
    <name evidence="3" type="ORF">PS938_05201</name>
</gene>
<evidence type="ECO:0000256" key="2">
    <source>
        <dbReference type="SAM" id="SignalP"/>
    </source>
</evidence>
<dbReference type="PROSITE" id="PS51257">
    <property type="entry name" value="PROKAR_LIPOPROTEIN"/>
    <property type="match status" value="1"/>
</dbReference>
<proteinExistence type="predicted"/>
<evidence type="ECO:0000313" key="3">
    <source>
        <dbReference type="EMBL" id="VVQ22327.1"/>
    </source>
</evidence>